<sequence>MRRILILLIISSVLLFAACGSKTIEKEFTNPELDQELSQGGQLDYTTYKEITENGGKRLEVDIAFTSLNYNDVLRVGTVEAIINLVEREFTPKYNNIKLTIILENPKYTFVEYQYNNGKWESKH</sequence>
<dbReference type="PROSITE" id="PS51257">
    <property type="entry name" value="PROKAR_LIPOPROTEIN"/>
    <property type="match status" value="1"/>
</dbReference>
<reference evidence="1 2" key="1">
    <citation type="submission" date="2020-04" db="EMBL/GenBank/DDBJ databases">
        <title>Draft genome sequence of Caldanaerobacter sunterraneus. strain 1523vc isolated from Griffin hot spring, Kamchatka, Russia.</title>
        <authorList>
            <person name="Toshchakov S.V."/>
            <person name="Podosokorskaya O.A."/>
            <person name="Kublanov I.V."/>
            <person name="Korzhenkov A."/>
            <person name="Patrushev M.V."/>
        </authorList>
    </citation>
    <scope>NUCLEOTIDE SEQUENCE [LARGE SCALE GENOMIC DNA]</scope>
    <source>
        <strain evidence="1 2">1523vc</strain>
    </source>
</reference>
<gene>
    <name evidence="1" type="ORF">HKI81_08880</name>
</gene>
<evidence type="ECO:0008006" key="3">
    <source>
        <dbReference type="Google" id="ProtNLM"/>
    </source>
</evidence>
<name>A0A7Y2L7P0_9THEO</name>
<organism evidence="1 2">
    <name type="scientific">Caldanaerobacter subterraneus</name>
    <dbReference type="NCBI Taxonomy" id="911092"/>
    <lineage>
        <taxon>Bacteria</taxon>
        <taxon>Bacillati</taxon>
        <taxon>Bacillota</taxon>
        <taxon>Clostridia</taxon>
        <taxon>Thermoanaerobacterales</taxon>
        <taxon>Thermoanaerobacteraceae</taxon>
        <taxon>Caldanaerobacter</taxon>
    </lineage>
</organism>
<dbReference type="EMBL" id="JABEQB010000025">
    <property type="protein sequence ID" value="NNG67332.1"/>
    <property type="molecule type" value="Genomic_DNA"/>
</dbReference>
<dbReference type="Proteomes" id="UP000529861">
    <property type="component" value="Unassembled WGS sequence"/>
</dbReference>
<evidence type="ECO:0000313" key="2">
    <source>
        <dbReference type="Proteomes" id="UP000529861"/>
    </source>
</evidence>
<evidence type="ECO:0000313" key="1">
    <source>
        <dbReference type="EMBL" id="NNG67332.1"/>
    </source>
</evidence>
<comment type="caution">
    <text evidence="1">The sequence shown here is derived from an EMBL/GenBank/DDBJ whole genome shotgun (WGS) entry which is preliminary data.</text>
</comment>
<proteinExistence type="predicted"/>
<dbReference type="RefSeq" id="WP_170271193.1">
    <property type="nucleotide sequence ID" value="NZ_JABEQB010000025.1"/>
</dbReference>
<protein>
    <recommendedName>
        <fullName evidence="3">Lipoprotein</fullName>
    </recommendedName>
</protein>
<dbReference type="AlphaFoldDB" id="A0A7Y2L7P0"/>
<accession>A0A7Y2L7P0</accession>